<evidence type="ECO:0000256" key="3">
    <source>
        <dbReference type="ARBA" id="ARBA00023082"/>
    </source>
</evidence>
<keyword evidence="9" id="KW-1185">Reference proteome</keyword>
<dbReference type="Proteomes" id="UP000265581">
    <property type="component" value="Unassembled WGS sequence"/>
</dbReference>
<dbReference type="Gene3D" id="1.10.10.10">
    <property type="entry name" value="Winged helix-like DNA-binding domain superfamily/Winged helix DNA-binding domain"/>
    <property type="match status" value="1"/>
</dbReference>
<dbReference type="InterPro" id="IPR013325">
    <property type="entry name" value="RNA_pol_sigma_r2"/>
</dbReference>
<keyword evidence="5" id="KW-0804">Transcription</keyword>
<dbReference type="InterPro" id="IPR013324">
    <property type="entry name" value="RNA_pol_sigma_r3/r4-like"/>
</dbReference>
<dbReference type="InterPro" id="IPR039425">
    <property type="entry name" value="RNA_pol_sigma-70-like"/>
</dbReference>
<keyword evidence="2" id="KW-0805">Transcription regulation</keyword>
<evidence type="ECO:0000256" key="1">
    <source>
        <dbReference type="ARBA" id="ARBA00010641"/>
    </source>
</evidence>
<evidence type="ECO:0000256" key="2">
    <source>
        <dbReference type="ARBA" id="ARBA00023015"/>
    </source>
</evidence>
<evidence type="ECO:0000256" key="4">
    <source>
        <dbReference type="ARBA" id="ARBA00023125"/>
    </source>
</evidence>
<name>A0A371PEA3_9ACTN</name>
<dbReference type="NCBIfam" id="TIGR02937">
    <property type="entry name" value="sigma70-ECF"/>
    <property type="match status" value="1"/>
</dbReference>
<evidence type="ECO:0000313" key="8">
    <source>
        <dbReference type="EMBL" id="REK73848.1"/>
    </source>
</evidence>
<dbReference type="AlphaFoldDB" id="A0A371PEA3"/>
<evidence type="ECO:0000256" key="5">
    <source>
        <dbReference type="ARBA" id="ARBA00023163"/>
    </source>
</evidence>
<sequence length="219" mass="23956">MSSVRVSGSTSTVSRRDGRSTGHCPQARCRAVVDARVIGHNWGMTPCTDDDELVRAMRGGDHEAFGELFARHAAVARRVASRAGPSAEADDVVAEVFACVLVQLRSGRGPTKSFRAYLLTAVRHEAGRRAAMARRCAPVADLEPWSVAPTSTDADDRIREAYATLPERWRRTLWQLDVEGRRPRELAAELGLTANAVSALGYRARTALRSAYLERVRAA</sequence>
<evidence type="ECO:0000256" key="6">
    <source>
        <dbReference type="SAM" id="MobiDB-lite"/>
    </source>
</evidence>
<accession>A0A371PEA3</accession>
<feature type="compositionally biased region" description="Low complexity" evidence="6">
    <location>
        <begin position="1"/>
        <end position="13"/>
    </location>
</feature>
<keyword evidence="3" id="KW-0731">Sigma factor</keyword>
<feature type="region of interest" description="Disordered" evidence="6">
    <location>
        <begin position="1"/>
        <end position="25"/>
    </location>
</feature>
<dbReference type="InterPro" id="IPR014284">
    <property type="entry name" value="RNA_pol_sigma-70_dom"/>
</dbReference>
<comment type="similarity">
    <text evidence="1">Belongs to the sigma-70 factor family. ECF subfamily.</text>
</comment>
<keyword evidence="4" id="KW-0238">DNA-binding</keyword>
<evidence type="ECO:0000313" key="9">
    <source>
        <dbReference type="Proteomes" id="UP000265581"/>
    </source>
</evidence>
<dbReference type="SUPFAM" id="SSF88946">
    <property type="entry name" value="Sigma2 domain of RNA polymerase sigma factors"/>
    <property type="match status" value="1"/>
</dbReference>
<protein>
    <submittedName>
        <fullName evidence="8">Sigma-70 family RNA polymerase sigma factor</fullName>
    </submittedName>
</protein>
<reference evidence="8 9" key="1">
    <citation type="submission" date="2018-08" db="EMBL/GenBank/DDBJ databases">
        <title>Aeromicrobium sp. M2KJ-4, whole genome shotgun sequence.</title>
        <authorList>
            <person name="Tuo L."/>
        </authorList>
    </citation>
    <scope>NUCLEOTIDE SEQUENCE [LARGE SCALE GENOMIC DNA]</scope>
    <source>
        <strain evidence="8 9">M2KJ-4</strain>
    </source>
</reference>
<dbReference type="InterPro" id="IPR036388">
    <property type="entry name" value="WH-like_DNA-bd_sf"/>
</dbReference>
<feature type="domain" description="RNA polymerase sigma-70 region 2" evidence="7">
    <location>
        <begin position="68"/>
        <end position="132"/>
    </location>
</feature>
<evidence type="ECO:0000259" key="7">
    <source>
        <dbReference type="Pfam" id="PF04542"/>
    </source>
</evidence>
<dbReference type="Gene3D" id="1.10.1740.10">
    <property type="match status" value="1"/>
</dbReference>
<dbReference type="InterPro" id="IPR007627">
    <property type="entry name" value="RNA_pol_sigma70_r2"/>
</dbReference>
<organism evidence="8 9">
    <name type="scientific">Aeromicrobium endophyticum</name>
    <dbReference type="NCBI Taxonomy" id="2292704"/>
    <lineage>
        <taxon>Bacteria</taxon>
        <taxon>Bacillati</taxon>
        <taxon>Actinomycetota</taxon>
        <taxon>Actinomycetes</taxon>
        <taxon>Propionibacteriales</taxon>
        <taxon>Nocardioidaceae</taxon>
        <taxon>Aeromicrobium</taxon>
    </lineage>
</organism>
<dbReference type="GO" id="GO:0003677">
    <property type="term" value="F:DNA binding"/>
    <property type="evidence" value="ECO:0007669"/>
    <property type="project" value="UniProtKB-KW"/>
</dbReference>
<proteinExistence type="inferred from homology"/>
<dbReference type="PANTHER" id="PTHR43133">
    <property type="entry name" value="RNA POLYMERASE ECF-TYPE SIGMA FACTO"/>
    <property type="match status" value="1"/>
</dbReference>
<dbReference type="PANTHER" id="PTHR43133:SF8">
    <property type="entry name" value="RNA POLYMERASE SIGMA FACTOR HI_1459-RELATED"/>
    <property type="match status" value="1"/>
</dbReference>
<dbReference type="GO" id="GO:0006352">
    <property type="term" value="P:DNA-templated transcription initiation"/>
    <property type="evidence" value="ECO:0007669"/>
    <property type="project" value="InterPro"/>
</dbReference>
<dbReference type="Pfam" id="PF04542">
    <property type="entry name" value="Sigma70_r2"/>
    <property type="match status" value="1"/>
</dbReference>
<dbReference type="GO" id="GO:0016987">
    <property type="term" value="F:sigma factor activity"/>
    <property type="evidence" value="ECO:0007669"/>
    <property type="project" value="UniProtKB-KW"/>
</dbReference>
<dbReference type="SUPFAM" id="SSF88659">
    <property type="entry name" value="Sigma3 and sigma4 domains of RNA polymerase sigma factors"/>
    <property type="match status" value="1"/>
</dbReference>
<comment type="caution">
    <text evidence="8">The sequence shown here is derived from an EMBL/GenBank/DDBJ whole genome shotgun (WGS) entry which is preliminary data.</text>
</comment>
<gene>
    <name evidence="8" type="ORF">DX116_10100</name>
</gene>
<dbReference type="EMBL" id="QUBR01000001">
    <property type="protein sequence ID" value="REK73848.1"/>
    <property type="molecule type" value="Genomic_DNA"/>
</dbReference>